<gene>
    <name evidence="1" type="ORF">DW250_13220</name>
</gene>
<organism evidence="1 2">
    <name type="scientific">Segatella copri</name>
    <dbReference type="NCBI Taxonomy" id="165179"/>
    <lineage>
        <taxon>Bacteria</taxon>
        <taxon>Pseudomonadati</taxon>
        <taxon>Bacteroidota</taxon>
        <taxon>Bacteroidia</taxon>
        <taxon>Bacteroidales</taxon>
        <taxon>Prevotellaceae</taxon>
        <taxon>Segatella</taxon>
    </lineage>
</organism>
<evidence type="ECO:0008006" key="3">
    <source>
        <dbReference type="Google" id="ProtNLM"/>
    </source>
</evidence>
<evidence type="ECO:0000313" key="1">
    <source>
        <dbReference type="EMBL" id="RHG63347.1"/>
    </source>
</evidence>
<sequence>MAKIDIGVEQLAKFFTGKGNNTYLQKFVNRDGVLRCNNGWYLTQGDIDPNLTPTSNNGDATFKVRLRTLNPATLMNLRAPLGEGYQNDHEGIEWYTASIPDFAADGFRETATERYHKMKLLQDEFGNDADLVDAYLDKVQVLYDSLDMTMTYMSAQLSSKGVIDYDKIGRGIQEPLYDAKVPAENFKKAGKLAWNDANCDLLEQMRKFEEDWRNSHIEYRSVPLVWQMTKNDYNNVFLKNKQIAELYKSWANANFVAVLQNYGPTNAMFLKSVVDLNGLSPIEIVDEVEHNKRFDGTVTEIRGWADGTVVLRPAGKPLRFMRKEILDKRIFDTLGNKLVDVAWAQTNNGLGLLRNMVTANGMFNEFKTDLFLASVPAMLDAPYRWIIDITQKG</sequence>
<proteinExistence type="predicted"/>
<dbReference type="Proteomes" id="UP000286501">
    <property type="component" value="Unassembled WGS sequence"/>
</dbReference>
<comment type="caution">
    <text evidence="1">The sequence shown here is derived from an EMBL/GenBank/DDBJ whole genome shotgun (WGS) entry which is preliminary data.</text>
</comment>
<dbReference type="RefSeq" id="WP_118201505.1">
    <property type="nucleotide sequence ID" value="NZ_QRIE01000043.1"/>
</dbReference>
<evidence type="ECO:0000313" key="2">
    <source>
        <dbReference type="Proteomes" id="UP000286501"/>
    </source>
</evidence>
<dbReference type="AlphaFoldDB" id="A0A3R6E8J5"/>
<protein>
    <recommendedName>
        <fullName evidence="3">Major capsid protein</fullName>
    </recommendedName>
</protein>
<dbReference type="EMBL" id="QRIN01000070">
    <property type="protein sequence ID" value="RHG63347.1"/>
    <property type="molecule type" value="Genomic_DNA"/>
</dbReference>
<accession>A0A3R6E8J5</accession>
<name>A0A3R6E8J5_9BACT</name>
<reference evidence="1 2" key="1">
    <citation type="submission" date="2018-08" db="EMBL/GenBank/DDBJ databases">
        <title>A genome reference for cultivated species of the human gut microbiota.</title>
        <authorList>
            <person name="Zou Y."/>
            <person name="Xue W."/>
            <person name="Luo G."/>
        </authorList>
    </citation>
    <scope>NUCLEOTIDE SEQUENCE [LARGE SCALE GENOMIC DNA]</scope>
    <source>
        <strain evidence="1 2">AM22-1</strain>
    </source>
</reference>